<organism evidence="1">
    <name type="scientific">uncultured Caudovirales phage</name>
    <dbReference type="NCBI Taxonomy" id="2100421"/>
    <lineage>
        <taxon>Viruses</taxon>
        <taxon>Duplodnaviria</taxon>
        <taxon>Heunggongvirae</taxon>
        <taxon>Uroviricota</taxon>
        <taxon>Caudoviricetes</taxon>
        <taxon>Peduoviridae</taxon>
        <taxon>Maltschvirus</taxon>
        <taxon>Maltschvirus maltsch</taxon>
    </lineage>
</organism>
<protein>
    <submittedName>
        <fullName evidence="1">Uncharacterized protein</fullName>
    </submittedName>
</protein>
<name>A0A6J5RQP4_9CAUD</name>
<reference evidence="1" key="1">
    <citation type="submission" date="2020-05" db="EMBL/GenBank/DDBJ databases">
        <authorList>
            <person name="Chiriac C."/>
            <person name="Salcher M."/>
            <person name="Ghai R."/>
            <person name="Kavagutti S V."/>
        </authorList>
    </citation>
    <scope>NUCLEOTIDE SEQUENCE</scope>
</reference>
<sequence length="156" mass="18294">MNCPVCLSVMYCNSEIHDLGFDKKRMDLHCNNKDCAIRGIMYHTHMGVITHLDDKWLCYNYHLPFNRHGRWFALEGNYGRTKVTILQELLATLDYFIPYDLNIIHHSGVSYTFKVLKNIDKKPLIDVPFISLSTDNDMHEHAKKTFDRLINLVSFT</sequence>
<accession>A0A6J5RQP4</accession>
<proteinExistence type="predicted"/>
<dbReference type="EMBL" id="LR797252">
    <property type="protein sequence ID" value="CAB4196606.1"/>
    <property type="molecule type" value="Genomic_DNA"/>
</dbReference>
<evidence type="ECO:0000313" key="1">
    <source>
        <dbReference type="EMBL" id="CAB4196606.1"/>
    </source>
</evidence>
<gene>
    <name evidence="1" type="ORF">UFOVP1290_126</name>
</gene>